<keyword evidence="1" id="KW-0812">Transmembrane</keyword>
<feature type="transmembrane region" description="Helical" evidence="1">
    <location>
        <begin position="24"/>
        <end position="44"/>
    </location>
</feature>
<dbReference type="EMBL" id="KJ567041">
    <property type="protein sequence ID" value="AHZ95497.1"/>
    <property type="molecule type" value="Genomic_DNA"/>
</dbReference>
<organism evidence="2 3">
    <name type="scientific">Mycobacterium phage Zapner</name>
    <dbReference type="NCBI Taxonomy" id="1486474"/>
    <lineage>
        <taxon>Viruses</taxon>
        <taxon>Duplodnaviria</taxon>
        <taxon>Heunggongvirae</taxon>
        <taxon>Uroviricota</taxon>
        <taxon>Caudoviricetes</taxon>
        <taxon>Gracegardnervirinae</taxon>
        <taxon>Avanivirus</taxon>
        <taxon>Avanivirus zapner</taxon>
    </lineage>
</organism>
<evidence type="ECO:0000256" key="1">
    <source>
        <dbReference type="SAM" id="Phobius"/>
    </source>
</evidence>
<accession>A0A059VG28</accession>
<keyword evidence="3" id="KW-1185">Reference proteome</keyword>
<dbReference type="RefSeq" id="YP_009963960.1">
    <property type="nucleotide sequence ID" value="NC_051724.1"/>
</dbReference>
<proteinExistence type="predicted"/>
<sequence length="45" mass="4689">MSSVGIGAGGLRLRMPDPWIDGYVGVWVLLLLVACGALLAYAILS</sequence>
<protein>
    <submittedName>
        <fullName evidence="2">Uncharacterized protein</fullName>
    </submittedName>
</protein>
<evidence type="ECO:0000313" key="3">
    <source>
        <dbReference type="Proteomes" id="UP000221944"/>
    </source>
</evidence>
<dbReference type="GeneID" id="60335548"/>
<reference evidence="2 3" key="1">
    <citation type="submission" date="2014-03" db="EMBL/GenBank/DDBJ databases">
        <authorList>
            <person name="Kramer Z.J."/>
            <person name="Fasoranti T.O."/>
            <person name="Abrahim M.R."/>
            <person name="Adkins N.L."/>
            <person name="Burke K.A."/>
            <person name="Churilla B.M."/>
            <person name="Cohen K.L."/>
            <person name="Colicchio M.A."/>
            <person name="Genkil J.S."/>
            <person name="Prout A.K."/>
            <person name="Schafer C.E."/>
            <person name="Schwarz A.G."/>
            <person name="Tish M."/>
            <person name="Vispute N."/>
            <person name="Wilkes K.E."/>
            <person name="Williams C.R."/>
            <person name="Xiao X."/>
            <person name="Yoder B.A."/>
            <person name="Yu V.J."/>
            <person name="Lapin J.S."/>
            <person name="Ott C.T."/>
            <person name="Walburn T.D."/>
            <person name="Bradley K.W."/>
            <person name="Clarke D.Q."/>
            <person name="Lewis M.F."/>
            <person name="Barker L.P."/>
            <person name="Bailey C."/>
            <person name="Asai D.J."/>
            <person name="Bowman C.A."/>
            <person name="Russell D.A."/>
            <person name="Pope W.H."/>
            <person name="Jacobs-Sera D."/>
            <person name="Hendrix R.W."/>
            <person name="Hatfull G.F."/>
        </authorList>
    </citation>
    <scope>NUCLEOTIDE SEQUENCE [LARGE SCALE GENOMIC DNA]</scope>
</reference>
<dbReference type="Proteomes" id="UP000221944">
    <property type="component" value="Segment"/>
</dbReference>
<gene>
    <name evidence="2" type="primary">43</name>
    <name evidence="2" type="ORF">PBI_ZAPNER_43</name>
</gene>
<keyword evidence="1" id="KW-1133">Transmembrane helix</keyword>
<name>A0A059VG28_9CAUD</name>
<evidence type="ECO:0000313" key="2">
    <source>
        <dbReference type="EMBL" id="AHZ95497.1"/>
    </source>
</evidence>
<dbReference type="KEGG" id="vg:60335548"/>
<keyword evidence="1" id="KW-0472">Membrane</keyword>